<evidence type="ECO:0000313" key="1">
    <source>
        <dbReference type="EMBL" id="KAJ8344576.1"/>
    </source>
</evidence>
<accession>A0AAD7QZS4</accession>
<organism evidence="1 2">
    <name type="scientific">Aldrovandia affinis</name>
    <dbReference type="NCBI Taxonomy" id="143900"/>
    <lineage>
        <taxon>Eukaryota</taxon>
        <taxon>Metazoa</taxon>
        <taxon>Chordata</taxon>
        <taxon>Craniata</taxon>
        <taxon>Vertebrata</taxon>
        <taxon>Euteleostomi</taxon>
        <taxon>Actinopterygii</taxon>
        <taxon>Neopterygii</taxon>
        <taxon>Teleostei</taxon>
        <taxon>Notacanthiformes</taxon>
        <taxon>Halosauridae</taxon>
        <taxon>Aldrovandia</taxon>
    </lineage>
</organism>
<dbReference type="Proteomes" id="UP001221898">
    <property type="component" value="Unassembled WGS sequence"/>
</dbReference>
<protein>
    <submittedName>
        <fullName evidence="1">Uncharacterized protein</fullName>
    </submittedName>
</protein>
<dbReference type="AlphaFoldDB" id="A0AAD7QZS4"/>
<evidence type="ECO:0000313" key="2">
    <source>
        <dbReference type="Proteomes" id="UP001221898"/>
    </source>
</evidence>
<sequence>MFHAQEMEEILMDALIVEQYLKQSEILRKKKVSAPVPINAFTLPAMFTWYQKYTLCSGLCPVGEVLLKNRKTQIRDKLNLEMRNKHALGELQTMRRQWQQMDQALQQ</sequence>
<proteinExistence type="predicted"/>
<comment type="caution">
    <text evidence="1">The sequence shown here is derived from an EMBL/GenBank/DDBJ whole genome shotgun (WGS) entry which is preliminary data.</text>
</comment>
<name>A0AAD7QZS4_9TELE</name>
<reference evidence="1" key="1">
    <citation type="journal article" date="2023" name="Science">
        <title>Genome structures resolve the early diversification of teleost fishes.</title>
        <authorList>
            <person name="Parey E."/>
            <person name="Louis A."/>
            <person name="Montfort J."/>
            <person name="Bouchez O."/>
            <person name="Roques C."/>
            <person name="Iampietro C."/>
            <person name="Lluch J."/>
            <person name="Castinel A."/>
            <person name="Donnadieu C."/>
            <person name="Desvignes T."/>
            <person name="Floi Bucao C."/>
            <person name="Jouanno E."/>
            <person name="Wen M."/>
            <person name="Mejri S."/>
            <person name="Dirks R."/>
            <person name="Jansen H."/>
            <person name="Henkel C."/>
            <person name="Chen W.J."/>
            <person name="Zahm M."/>
            <person name="Cabau C."/>
            <person name="Klopp C."/>
            <person name="Thompson A.W."/>
            <person name="Robinson-Rechavi M."/>
            <person name="Braasch I."/>
            <person name="Lecointre G."/>
            <person name="Bobe J."/>
            <person name="Postlethwait J.H."/>
            <person name="Berthelot C."/>
            <person name="Roest Crollius H."/>
            <person name="Guiguen Y."/>
        </authorList>
    </citation>
    <scope>NUCLEOTIDE SEQUENCE</scope>
    <source>
        <strain evidence="1">NC1722</strain>
    </source>
</reference>
<keyword evidence="2" id="KW-1185">Reference proteome</keyword>
<dbReference type="EMBL" id="JAINUG010003154">
    <property type="protein sequence ID" value="KAJ8344576.1"/>
    <property type="molecule type" value="Genomic_DNA"/>
</dbReference>
<gene>
    <name evidence="1" type="ORF">AAFF_G00237860</name>
</gene>